<dbReference type="Proteomes" id="UP000242447">
    <property type="component" value="Chromosome"/>
</dbReference>
<name>A0A1W6NXW5_9RHOB</name>
<evidence type="ECO:0000313" key="1">
    <source>
        <dbReference type="EMBL" id="ARO14085.1"/>
    </source>
</evidence>
<keyword evidence="2" id="KW-1185">Reference proteome</keyword>
<dbReference type="KEGG" id="kro:BVG79_00733"/>
<dbReference type="AlphaFoldDB" id="A0A1W6NXW5"/>
<accession>A0A1W6NXW5</accession>
<dbReference type="OrthoDB" id="7205167at2"/>
<organism evidence="1 2">
    <name type="scientific">Ketogulonicigenium robustum</name>
    <dbReference type="NCBI Taxonomy" id="92947"/>
    <lineage>
        <taxon>Bacteria</taxon>
        <taxon>Pseudomonadati</taxon>
        <taxon>Pseudomonadota</taxon>
        <taxon>Alphaproteobacteria</taxon>
        <taxon>Rhodobacterales</taxon>
        <taxon>Roseobacteraceae</taxon>
        <taxon>Ketogulonicigenium</taxon>
    </lineage>
</organism>
<dbReference type="InterPro" id="IPR009531">
    <property type="entry name" value="DUF1150"/>
</dbReference>
<sequence>MNVTVDLGKIGMGEVVYVKPVDVSTLPADVQERIGEDMATVFSIHDAMGEQLALVANRDLAFRIARQYERTPVGVN</sequence>
<dbReference type="RefSeq" id="WP_085785694.1">
    <property type="nucleotide sequence ID" value="NZ_CP019937.1"/>
</dbReference>
<evidence type="ECO:0008006" key="3">
    <source>
        <dbReference type="Google" id="ProtNLM"/>
    </source>
</evidence>
<evidence type="ECO:0000313" key="2">
    <source>
        <dbReference type="Proteomes" id="UP000242447"/>
    </source>
</evidence>
<reference evidence="1 2" key="1">
    <citation type="submission" date="2017-02" db="EMBL/GenBank/DDBJ databases">
        <title>Ketogulonicigenium robustum SPU B003 Genome sequencing and assembly.</title>
        <authorList>
            <person name="Li Y."/>
            <person name="Liu L."/>
            <person name="Wang C."/>
            <person name="Zhang M."/>
            <person name="Zhang T."/>
            <person name="Zhang Y."/>
        </authorList>
    </citation>
    <scope>NUCLEOTIDE SEQUENCE [LARGE SCALE GENOMIC DNA]</scope>
    <source>
        <strain evidence="1 2">SPU_B003</strain>
    </source>
</reference>
<dbReference type="Pfam" id="PF06620">
    <property type="entry name" value="DUF1150"/>
    <property type="match status" value="1"/>
</dbReference>
<gene>
    <name evidence="1" type="ORF">BVG79_00733</name>
</gene>
<protein>
    <recommendedName>
        <fullName evidence="3">DUF1150 family protein</fullName>
    </recommendedName>
</protein>
<dbReference type="EMBL" id="CP019937">
    <property type="protein sequence ID" value="ARO14085.1"/>
    <property type="molecule type" value="Genomic_DNA"/>
</dbReference>
<dbReference type="STRING" id="92947.BVG79_00733"/>
<proteinExistence type="predicted"/>